<feature type="domain" description="HTH marR-type" evidence="4">
    <location>
        <begin position="39"/>
        <end position="92"/>
    </location>
</feature>
<dbReference type="GO" id="GO:0003677">
    <property type="term" value="F:DNA binding"/>
    <property type="evidence" value="ECO:0007669"/>
    <property type="project" value="UniProtKB-KW"/>
</dbReference>
<proteinExistence type="predicted"/>
<dbReference type="InterPro" id="IPR000835">
    <property type="entry name" value="HTH_MarR-typ"/>
</dbReference>
<protein>
    <recommendedName>
        <fullName evidence="4">HTH marR-type domain-containing protein</fullName>
    </recommendedName>
</protein>
<evidence type="ECO:0000313" key="5">
    <source>
        <dbReference type="EMBL" id="AKT36277.1"/>
    </source>
</evidence>
<dbReference type="EMBL" id="CP012159">
    <property type="protein sequence ID" value="AKT36277.1"/>
    <property type="molecule type" value="Genomic_DNA"/>
</dbReference>
<dbReference type="GO" id="GO:0003700">
    <property type="term" value="F:DNA-binding transcription factor activity"/>
    <property type="evidence" value="ECO:0007669"/>
    <property type="project" value="InterPro"/>
</dbReference>
<name>A0A0K1E6G7_CHOCO</name>
<dbReference type="RefSeq" id="WP_050428817.1">
    <property type="nucleotide sequence ID" value="NZ_CP012159.1"/>
</dbReference>
<dbReference type="Pfam" id="PF12802">
    <property type="entry name" value="MarR_2"/>
    <property type="match status" value="1"/>
</dbReference>
<evidence type="ECO:0000259" key="4">
    <source>
        <dbReference type="Pfam" id="PF12802"/>
    </source>
</evidence>
<dbReference type="Proteomes" id="UP000067626">
    <property type="component" value="Chromosome"/>
</dbReference>
<keyword evidence="6" id="KW-1185">Reference proteome</keyword>
<organism evidence="5 6">
    <name type="scientific">Chondromyces crocatus</name>
    <dbReference type="NCBI Taxonomy" id="52"/>
    <lineage>
        <taxon>Bacteria</taxon>
        <taxon>Pseudomonadati</taxon>
        <taxon>Myxococcota</taxon>
        <taxon>Polyangia</taxon>
        <taxon>Polyangiales</taxon>
        <taxon>Polyangiaceae</taxon>
        <taxon>Chondromyces</taxon>
    </lineage>
</organism>
<dbReference type="STRING" id="52.CMC5_003910"/>
<dbReference type="InterPro" id="IPR036388">
    <property type="entry name" value="WH-like_DNA-bd_sf"/>
</dbReference>
<evidence type="ECO:0000313" key="6">
    <source>
        <dbReference type="Proteomes" id="UP000067626"/>
    </source>
</evidence>
<keyword evidence="2" id="KW-0238">DNA-binding</keyword>
<evidence type="ECO:0000256" key="3">
    <source>
        <dbReference type="ARBA" id="ARBA00023163"/>
    </source>
</evidence>
<dbReference type="InterPro" id="IPR036390">
    <property type="entry name" value="WH_DNA-bd_sf"/>
</dbReference>
<keyword evidence="3" id="KW-0804">Transcription</keyword>
<dbReference type="PANTHER" id="PTHR38465">
    <property type="entry name" value="HTH-TYPE TRANSCRIPTIONAL REGULATOR MJ1563-RELATED"/>
    <property type="match status" value="1"/>
</dbReference>
<dbReference type="Gene3D" id="1.10.10.10">
    <property type="entry name" value="Winged helix-like DNA-binding domain superfamily/Winged helix DNA-binding domain"/>
    <property type="match status" value="1"/>
</dbReference>
<reference evidence="5 6" key="1">
    <citation type="submission" date="2015-07" db="EMBL/GenBank/DDBJ databases">
        <title>Genome analysis of myxobacterium Chondromyces crocatus Cm c5 reveals a high potential for natural compound synthesis and the genetic basis for the loss of fruiting body formation.</title>
        <authorList>
            <person name="Zaburannyi N."/>
            <person name="Bunk B."/>
            <person name="Maier J."/>
            <person name="Overmann J."/>
            <person name="Mueller R."/>
        </authorList>
    </citation>
    <scope>NUCLEOTIDE SEQUENCE [LARGE SCALE GENOMIC DNA]</scope>
    <source>
        <strain evidence="5 6">Cm c5</strain>
    </source>
</reference>
<dbReference type="KEGG" id="ccro:CMC5_003910"/>
<evidence type="ECO:0000256" key="2">
    <source>
        <dbReference type="ARBA" id="ARBA00023125"/>
    </source>
</evidence>
<keyword evidence="1" id="KW-0805">Transcription regulation</keyword>
<accession>A0A0K1E6G7</accession>
<evidence type="ECO:0000256" key="1">
    <source>
        <dbReference type="ARBA" id="ARBA00023015"/>
    </source>
</evidence>
<sequence length="221" mass="23869">MASRKQRVDDGPSDEERINAARQALLEGVGAEVAASFPGITRLGGQLIAALYLADIPLSMEQLSVELGRSKSNVFGNLRGLEAAGIIERRREHGARFDTFALRGKYPDVIIGAYVSRLRRVVQDKRALSRRALNLLGEARGAEAEALRSRLGDLTRKYDLFADLMERLLPKIDGPVDLEALLAKIPDPVLQAFTAAASAAWAAGEALAVAARLGKRSARTP</sequence>
<dbReference type="InterPro" id="IPR052362">
    <property type="entry name" value="HTH-GbsR_regulator"/>
</dbReference>
<dbReference type="AlphaFoldDB" id="A0A0K1E6G7"/>
<dbReference type="SUPFAM" id="SSF46785">
    <property type="entry name" value="Winged helix' DNA-binding domain"/>
    <property type="match status" value="1"/>
</dbReference>
<gene>
    <name evidence="5" type="ORF">CMC5_003910</name>
</gene>
<dbReference type="PANTHER" id="PTHR38465:SF1">
    <property type="entry name" value="HTH-TYPE TRANSCRIPTIONAL REGULATOR MJ1563-RELATED"/>
    <property type="match status" value="1"/>
</dbReference>